<comment type="caution">
    <text evidence="1">The sequence shown here is derived from an EMBL/GenBank/DDBJ whole genome shotgun (WGS) entry which is preliminary data.</text>
</comment>
<name>A0ACB9NYW8_9MYRT</name>
<gene>
    <name evidence="1" type="ORF">MLD38_026534</name>
</gene>
<accession>A0ACB9NYW8</accession>
<evidence type="ECO:0000313" key="2">
    <source>
        <dbReference type="Proteomes" id="UP001057402"/>
    </source>
</evidence>
<sequence>MLENSAEPEVLMAQMSAGQLNSFSSYQSKLEVSKQNHLDKLIQNAVRDAGLTEREVTSFMRVRVVGLRRRDLPGEHGCDEGFITIWEPTDSQQLDLIEGKAYAISSLIPVYSNLDTLYLQAKGSTVKWRPLSSREYESFKPFFNPRSSTPLSLLGEIPFSSLQLYKATENSNYFLNFNVPYCKHLKGAAASVEAWASTYEMAIKKLRERANEPSLSKFEPESSNLRKWVCRDAYREKTLHKELAVGMLKHFRIQPQAESGKLTKS</sequence>
<proteinExistence type="predicted"/>
<organism evidence="1 2">
    <name type="scientific">Melastoma candidum</name>
    <dbReference type="NCBI Taxonomy" id="119954"/>
    <lineage>
        <taxon>Eukaryota</taxon>
        <taxon>Viridiplantae</taxon>
        <taxon>Streptophyta</taxon>
        <taxon>Embryophyta</taxon>
        <taxon>Tracheophyta</taxon>
        <taxon>Spermatophyta</taxon>
        <taxon>Magnoliopsida</taxon>
        <taxon>eudicotyledons</taxon>
        <taxon>Gunneridae</taxon>
        <taxon>Pentapetalae</taxon>
        <taxon>rosids</taxon>
        <taxon>malvids</taxon>
        <taxon>Myrtales</taxon>
        <taxon>Melastomataceae</taxon>
        <taxon>Melastomatoideae</taxon>
        <taxon>Melastomateae</taxon>
        <taxon>Melastoma</taxon>
    </lineage>
</organism>
<reference evidence="2" key="1">
    <citation type="journal article" date="2023" name="Front. Plant Sci.">
        <title>Chromosomal-level genome assembly of Melastoma candidum provides insights into trichome evolution.</title>
        <authorList>
            <person name="Zhong Y."/>
            <person name="Wu W."/>
            <person name="Sun C."/>
            <person name="Zou P."/>
            <person name="Liu Y."/>
            <person name="Dai S."/>
            <person name="Zhou R."/>
        </authorList>
    </citation>
    <scope>NUCLEOTIDE SEQUENCE [LARGE SCALE GENOMIC DNA]</scope>
</reference>
<evidence type="ECO:0000313" key="1">
    <source>
        <dbReference type="EMBL" id="KAI4341860.1"/>
    </source>
</evidence>
<protein>
    <submittedName>
        <fullName evidence="1">Uncharacterized protein</fullName>
    </submittedName>
</protein>
<keyword evidence="2" id="KW-1185">Reference proteome</keyword>
<dbReference type="Proteomes" id="UP001057402">
    <property type="component" value="Chromosome 7"/>
</dbReference>
<dbReference type="EMBL" id="CM042886">
    <property type="protein sequence ID" value="KAI4341860.1"/>
    <property type="molecule type" value="Genomic_DNA"/>
</dbReference>